<organism evidence="3 4">
    <name type="scientific">Roseateles oligotrophus</name>
    <dbReference type="NCBI Taxonomy" id="1769250"/>
    <lineage>
        <taxon>Bacteria</taxon>
        <taxon>Pseudomonadati</taxon>
        <taxon>Pseudomonadota</taxon>
        <taxon>Betaproteobacteria</taxon>
        <taxon>Burkholderiales</taxon>
        <taxon>Sphaerotilaceae</taxon>
        <taxon>Roseateles</taxon>
    </lineage>
</organism>
<feature type="region of interest" description="Disordered" evidence="1">
    <location>
        <begin position="48"/>
        <end position="95"/>
    </location>
</feature>
<feature type="region of interest" description="Disordered" evidence="1">
    <location>
        <begin position="113"/>
        <end position="141"/>
    </location>
</feature>
<dbReference type="AlphaFoldDB" id="A0A840LGF4"/>
<dbReference type="Pfam" id="PF11906">
    <property type="entry name" value="DUF3426"/>
    <property type="match status" value="1"/>
</dbReference>
<protein>
    <submittedName>
        <fullName evidence="3">Putative Zn finger-like uncharacterized protein</fullName>
    </submittedName>
</protein>
<evidence type="ECO:0000259" key="2">
    <source>
        <dbReference type="Pfam" id="PF13719"/>
    </source>
</evidence>
<feature type="region of interest" description="Disordered" evidence="1">
    <location>
        <begin position="190"/>
        <end position="234"/>
    </location>
</feature>
<reference evidence="3 4" key="1">
    <citation type="submission" date="2020-08" db="EMBL/GenBank/DDBJ databases">
        <title>Functional genomics of gut bacteria from endangered species of beetles.</title>
        <authorList>
            <person name="Carlos-Shanley C."/>
        </authorList>
    </citation>
    <scope>NUCLEOTIDE SEQUENCE [LARGE SCALE GENOMIC DNA]</scope>
    <source>
        <strain evidence="3 4">S00239</strain>
    </source>
</reference>
<evidence type="ECO:0000256" key="1">
    <source>
        <dbReference type="SAM" id="MobiDB-lite"/>
    </source>
</evidence>
<dbReference type="EMBL" id="JACHLP010000008">
    <property type="protein sequence ID" value="MBB4845298.1"/>
    <property type="molecule type" value="Genomic_DNA"/>
</dbReference>
<keyword evidence="4" id="KW-1185">Reference proteome</keyword>
<evidence type="ECO:0000313" key="4">
    <source>
        <dbReference type="Proteomes" id="UP000562027"/>
    </source>
</evidence>
<accession>A0A840LGF4</accession>
<dbReference type="NCBIfam" id="TIGR02098">
    <property type="entry name" value="MJ0042_CXXC"/>
    <property type="match status" value="1"/>
</dbReference>
<feature type="compositionally biased region" description="Low complexity" evidence="1">
    <location>
        <begin position="221"/>
        <end position="234"/>
    </location>
</feature>
<comment type="caution">
    <text evidence="3">The sequence shown here is derived from an EMBL/GenBank/DDBJ whole genome shotgun (WGS) entry which is preliminary data.</text>
</comment>
<feature type="compositionally biased region" description="Basic and acidic residues" evidence="1">
    <location>
        <begin position="194"/>
        <end position="209"/>
    </location>
</feature>
<sequence length="440" mass="46320">MSLATRCTACGTIFRVVQDQLRISDGYVRCGRCAEVFDAGEQLFDIDREAPPPWPAAAQDSSQELPPAHIGFEPGPQASTSFHAPTPPGHAPWHQEEEDVLPAPEELEVIRAKAQAQHSSWAEADVLDSEHPGQPPAYRPAAEPAFADSRLEPQWFEGDDQAPTPPAAVLIDPPLADDKPDVVLSKSLSSGLASKDKATKDDAAGEKPAKTIAAATPRGKTAATEQAPAAADTAEASLPEFLRKPASGGAWQRRPVRLVTGFACGLLIAGLGVQLLQHFHDAIATVAPASRPALQAYCQLTGCQIKPWQRIEQMVVESTALSQLSPGSNGNHYQLAISLRNKSRYELATPWVELSLTNASGALVGRRMLSPAEFRLNPPAASAPGLAAAAVAASAASAASAAAPSGKHESIAAGSELPLQILLSTGEQRVSGYSVEIFYP</sequence>
<dbReference type="InterPro" id="IPR011723">
    <property type="entry name" value="Znf/thioredoxin_put"/>
</dbReference>
<feature type="domain" description="Zinc finger/thioredoxin putative" evidence="2">
    <location>
        <begin position="3"/>
        <end position="39"/>
    </location>
</feature>
<name>A0A840LGF4_9BURK</name>
<dbReference type="Proteomes" id="UP000562027">
    <property type="component" value="Unassembled WGS sequence"/>
</dbReference>
<evidence type="ECO:0000313" key="3">
    <source>
        <dbReference type="EMBL" id="MBB4845298.1"/>
    </source>
</evidence>
<dbReference type="Pfam" id="PF13719">
    <property type="entry name" value="Zn_ribbon_5"/>
    <property type="match status" value="1"/>
</dbReference>
<dbReference type="RefSeq" id="WP_184303089.1">
    <property type="nucleotide sequence ID" value="NZ_JACHLP010000008.1"/>
</dbReference>
<gene>
    <name evidence="3" type="ORF">HNP55_003845</name>
</gene>
<proteinExistence type="predicted"/>
<feature type="region of interest" description="Disordered" evidence="1">
    <location>
        <begin position="155"/>
        <end position="176"/>
    </location>
</feature>
<dbReference type="InterPro" id="IPR021834">
    <property type="entry name" value="DUF3426"/>
</dbReference>